<dbReference type="InterPro" id="IPR036223">
    <property type="entry name" value="CAP_C_sf"/>
</dbReference>
<protein>
    <recommendedName>
        <fullName evidence="3">C-CAP/cofactor C-like domain-containing protein</fullName>
    </recommendedName>
</protein>
<evidence type="ECO:0000256" key="2">
    <source>
        <dbReference type="SAM" id="MobiDB-lite"/>
    </source>
</evidence>
<dbReference type="Gene3D" id="2.160.20.70">
    <property type="match status" value="1"/>
</dbReference>
<evidence type="ECO:0000313" key="5">
    <source>
        <dbReference type="Proteomes" id="UP001146120"/>
    </source>
</evidence>
<proteinExistence type="inferred from homology"/>
<dbReference type="GO" id="GO:0008179">
    <property type="term" value="F:adenylate cyclase binding"/>
    <property type="evidence" value="ECO:0007669"/>
    <property type="project" value="TreeGrafter"/>
</dbReference>
<dbReference type="PANTHER" id="PTHR10652:SF0">
    <property type="entry name" value="ADENYLYL CYCLASE-ASSOCIATED PROTEIN"/>
    <property type="match status" value="1"/>
</dbReference>
<dbReference type="GO" id="GO:0003779">
    <property type="term" value="F:actin binding"/>
    <property type="evidence" value="ECO:0007669"/>
    <property type="project" value="InterPro"/>
</dbReference>
<reference evidence="4" key="2">
    <citation type="journal article" date="2023" name="Microbiol Resour">
        <title>Decontamination and Annotation of the Draft Genome Sequence of the Oomycete Lagenidium giganteum ARSEF 373.</title>
        <authorList>
            <person name="Morgan W.R."/>
            <person name="Tartar A."/>
        </authorList>
    </citation>
    <scope>NUCLEOTIDE SEQUENCE</scope>
    <source>
        <strain evidence="4">ARSEF 373</strain>
    </source>
</reference>
<dbReference type="AlphaFoldDB" id="A0AAV2Z115"/>
<dbReference type="EMBL" id="DAKRPA010000066">
    <property type="protein sequence ID" value="DBA00337.1"/>
    <property type="molecule type" value="Genomic_DNA"/>
</dbReference>
<dbReference type="SUPFAM" id="SSF101278">
    <property type="entry name" value="N-terminal domain of adenylylcyclase associated protein, CAP"/>
    <property type="match status" value="1"/>
</dbReference>
<dbReference type="GO" id="GO:0007015">
    <property type="term" value="P:actin filament organization"/>
    <property type="evidence" value="ECO:0007669"/>
    <property type="project" value="TreeGrafter"/>
</dbReference>
<dbReference type="InterPro" id="IPR013912">
    <property type="entry name" value="Adenylate_cyclase-assoc_CAP_C"/>
</dbReference>
<dbReference type="InterPro" id="IPR036222">
    <property type="entry name" value="CAP_N_sf"/>
</dbReference>
<dbReference type="PROSITE" id="PS51329">
    <property type="entry name" value="C_CAP_COFACTOR_C"/>
    <property type="match status" value="1"/>
</dbReference>
<dbReference type="InterPro" id="IPR017901">
    <property type="entry name" value="C-CAP_CF_C-like"/>
</dbReference>
<evidence type="ECO:0000256" key="1">
    <source>
        <dbReference type="ARBA" id="ARBA00007659"/>
    </source>
</evidence>
<dbReference type="GO" id="GO:0019933">
    <property type="term" value="P:cAMP-mediated signaling"/>
    <property type="evidence" value="ECO:0007669"/>
    <property type="project" value="TreeGrafter"/>
</dbReference>
<organism evidence="4 5">
    <name type="scientific">Lagenidium giganteum</name>
    <dbReference type="NCBI Taxonomy" id="4803"/>
    <lineage>
        <taxon>Eukaryota</taxon>
        <taxon>Sar</taxon>
        <taxon>Stramenopiles</taxon>
        <taxon>Oomycota</taxon>
        <taxon>Peronosporomycetes</taxon>
        <taxon>Pythiales</taxon>
        <taxon>Pythiaceae</taxon>
    </lineage>
</organism>
<dbReference type="SUPFAM" id="SSF69340">
    <property type="entry name" value="C-terminal domain of adenylylcyclase associated protein"/>
    <property type="match status" value="1"/>
</dbReference>
<dbReference type="FunFam" id="1.25.40.330:FF:000001">
    <property type="entry name" value="Adenylyl cyclase-associated protein"/>
    <property type="match status" value="1"/>
</dbReference>
<dbReference type="InterPro" id="IPR053950">
    <property type="entry name" value="CAP_N"/>
</dbReference>
<dbReference type="GO" id="GO:0005737">
    <property type="term" value="C:cytoplasm"/>
    <property type="evidence" value="ECO:0007669"/>
    <property type="project" value="TreeGrafter"/>
</dbReference>
<accession>A0AAV2Z115</accession>
<dbReference type="InterPro" id="IPR006599">
    <property type="entry name" value="CARP_motif"/>
</dbReference>
<gene>
    <name evidence="4" type="ORF">N0F65_001532</name>
</gene>
<sequence length="715" mass="76208">MDAPLQQLLEKLNARLANVEAKIGICGSSSPLLPASPRGNAAPAAAAAAVELSPQLVAYDEYVRSHLPAFVNVCKKLGEDTTKLGTITERAFDAQRAYLLMASQCKKPASPNPEHLKDLQACLKDINALRDNRSEFANHQNMVNEGIQALGWLCVEPAPKPFIESYIGGSDFWGNKIRVQFKTSNPDQIEFVTTFKALLTDLMAYVKAHHTTGVTWNPQGGDASKYTPSAAPAAAPAAAAAKPAAPGGAGINDVFAGIRAVDQSQGFTAGLRKVTKDMQTWRPEFKDGGAAAPAPAAKKAPAAPAAPVAKVAKTPVCEERNGNWAIENQVAGAPVTVSNLTIKQQVYVYGCDSATIILEGKAKNIVLDGCKKTKLLFDSAVSSIEIVNCKNVQVQCKGQVPSVAIDKTDGCLVYLSWEGRGAQIVTSKSSEMNVALPSGPDSDEMVEKAIPEQFVHKITDDLTVTSDVSDLSGGTMVTQKAAPAAAAGKDHDKHAAAHAANAAAAAAAAAPEPPPPEPAVVEVEPLPPFHLLRPGELNELLKEMHAPARIEALCRLLCVEHYDVNPRTLVWVDFCFGVLAFAIEDVHFSEPKALRLLHVANEIFDVSTRAPGGALPGIDVVYERFRACVRAAATTGGDGGAESRFLPVDVAQIVEFFTATFFRYFTAYQLLFQRPRATIEREIELQVETPLPPWPLVNAILISGSGPVPNVEMIA</sequence>
<evidence type="ECO:0000259" key="3">
    <source>
        <dbReference type="PROSITE" id="PS51329"/>
    </source>
</evidence>
<dbReference type="InterPro" id="IPR016098">
    <property type="entry name" value="CAP/MinC_C"/>
</dbReference>
<dbReference type="PANTHER" id="PTHR10652">
    <property type="entry name" value="ADENYLYL CYCLASE-ASSOCIATED PROTEIN"/>
    <property type="match status" value="1"/>
</dbReference>
<dbReference type="SMART" id="SM00673">
    <property type="entry name" value="CARP"/>
    <property type="match status" value="2"/>
</dbReference>
<dbReference type="Pfam" id="PF08603">
    <property type="entry name" value="CAP_C"/>
    <property type="match status" value="1"/>
</dbReference>
<dbReference type="Pfam" id="PF21938">
    <property type="entry name" value="CAP_N"/>
    <property type="match status" value="1"/>
</dbReference>
<reference evidence="4" key="1">
    <citation type="submission" date="2022-11" db="EMBL/GenBank/DDBJ databases">
        <authorList>
            <person name="Morgan W.R."/>
            <person name="Tartar A."/>
        </authorList>
    </citation>
    <scope>NUCLEOTIDE SEQUENCE</scope>
    <source>
        <strain evidence="4">ARSEF 373</strain>
    </source>
</reference>
<evidence type="ECO:0000313" key="4">
    <source>
        <dbReference type="EMBL" id="DBA00337.1"/>
    </source>
</evidence>
<dbReference type="InterPro" id="IPR001837">
    <property type="entry name" value="Adenylate_cyclase-assoc_CAP"/>
</dbReference>
<dbReference type="Proteomes" id="UP001146120">
    <property type="component" value="Unassembled WGS sequence"/>
</dbReference>
<name>A0AAV2Z115_9STRA</name>
<feature type="region of interest" description="Disordered" evidence="2">
    <location>
        <begin position="482"/>
        <end position="517"/>
    </location>
</feature>
<comment type="similarity">
    <text evidence="1">Belongs to the CAP family.</text>
</comment>
<feature type="compositionally biased region" description="Low complexity" evidence="2">
    <location>
        <begin position="497"/>
        <end position="510"/>
    </location>
</feature>
<dbReference type="Gene3D" id="1.25.40.330">
    <property type="entry name" value="Adenylate cyclase-associated CAP, N-terminal domain"/>
    <property type="match status" value="1"/>
</dbReference>
<feature type="domain" description="C-CAP/cofactor C-like" evidence="3">
    <location>
        <begin position="307"/>
        <end position="452"/>
    </location>
</feature>
<comment type="caution">
    <text evidence="4">The sequence shown here is derived from an EMBL/GenBank/DDBJ whole genome shotgun (WGS) entry which is preliminary data.</text>
</comment>
<keyword evidence="5" id="KW-1185">Reference proteome</keyword>